<keyword evidence="4" id="KW-0456">Lyase</keyword>
<dbReference type="InterPro" id="IPR049383">
    <property type="entry name" value="UbiD-like_N"/>
</dbReference>
<dbReference type="Pfam" id="PF20696">
    <property type="entry name" value="UbiD_C"/>
    <property type="match status" value="1"/>
</dbReference>
<evidence type="ECO:0000313" key="4">
    <source>
        <dbReference type="EMBL" id="EQA47224.1"/>
    </source>
</evidence>
<dbReference type="Pfam" id="PF01977">
    <property type="entry name" value="UbiD"/>
    <property type="match status" value="1"/>
</dbReference>
<dbReference type="OrthoDB" id="9809841at2"/>
<dbReference type="RefSeq" id="WP_010569577.1">
    <property type="nucleotide sequence ID" value="NZ_AHMO02000004.1"/>
</dbReference>
<dbReference type="EC" id="4.1.1.-" evidence="4"/>
<dbReference type="PANTHER" id="PTHR30108:SF7">
    <property type="entry name" value="3-POLYPRENYL-4-HYDROXYBENZOATE DECARBOXYLASE"/>
    <property type="match status" value="1"/>
</dbReference>
<dbReference type="SUPFAM" id="SSF143968">
    <property type="entry name" value="UbiD C-terminal domain-like"/>
    <property type="match status" value="2"/>
</dbReference>
<evidence type="ECO:0000259" key="3">
    <source>
        <dbReference type="Pfam" id="PF20696"/>
    </source>
</evidence>
<dbReference type="GO" id="GO:0016831">
    <property type="term" value="F:carboxy-lyase activity"/>
    <property type="evidence" value="ECO:0007669"/>
    <property type="project" value="InterPro"/>
</dbReference>
<dbReference type="Pfam" id="PF20695">
    <property type="entry name" value="UbiD_N"/>
    <property type="match status" value="1"/>
</dbReference>
<proteinExistence type="predicted"/>
<gene>
    <name evidence="4" type="ORF">LEP1GSC050_1129</name>
</gene>
<keyword evidence="5" id="KW-1185">Reference proteome</keyword>
<comment type="caution">
    <text evidence="4">The sequence shown here is derived from an EMBL/GenBank/DDBJ whole genome shotgun (WGS) entry which is preliminary data.</text>
</comment>
<feature type="domain" description="3-octaprenyl-4-hydroxybenzoate carboxy-lyase-like N-terminal" evidence="2">
    <location>
        <begin position="11"/>
        <end position="87"/>
    </location>
</feature>
<dbReference type="STRING" id="1049789.LEP1GSC050_1129"/>
<dbReference type="InterPro" id="IPR049381">
    <property type="entry name" value="UbiD-like_C"/>
</dbReference>
<dbReference type="EMBL" id="AHMO02000004">
    <property type="protein sequence ID" value="EQA47224.1"/>
    <property type="molecule type" value="Genomic_DNA"/>
</dbReference>
<protein>
    <submittedName>
        <fullName evidence="4">Decarboxylase, UbiD family</fullName>
        <ecNumber evidence="4">4.1.1.-</ecNumber>
    </submittedName>
</protein>
<dbReference type="FunFam" id="3.40.1670.10:FF:000005">
    <property type="entry name" value="UbiD family decarboxylase"/>
    <property type="match status" value="1"/>
</dbReference>
<sequence length="585" mass="65807">MNIRSTGDFLRELSRHKELLEITDPIDPILELAELQRRVVAKRGPALLFRNVIGSKIPVATNLYGSKKRIHIAFGEDPERFVQRIAHSAKHLLPPTFGKVWEVRSLAWAALKIGLRKISFPAVLESEEDSLDALPAIKSWPKDAGRFITLPLVYTESPSTGKGNLGMYRIQFHGPKQTGMHIQIHRGGGFHYHEAEKKDQALPAHIYVGGPPALTIAAVAPLPEEISEFLLASLLLGERLRISRKPELSPLPIVADADFALIGKIPPKIRKPEGPFGDHYGYYALKHDYPVFEVDRIFRRKDAVWPATVVGRPPQEDHWIAEYLQDLLSPLFPLVMPQVKGVWAYEESGVHSLAAAIVKERYRKEAFMGALRILGEGQLSLTKVLMVTDQEVELKDFKKVFSTILERFDPETDLHIFSNIAQDTLDYTGPKVNEGSKAVFLGVGNKLRKLKSKIEVSFKNSKFKKPKVYCPGALVVSGSPYKRGDELAELLLKESAIQGFTFVFLVDDSEGATVSDHDFIWNVFTRFEPAADIYGNFQVRRNHLSFSSPVVIDARLKDWYPAVLEPDPKIAKRVEDRFGRLLNSL</sequence>
<dbReference type="Proteomes" id="UP000015454">
    <property type="component" value="Unassembled WGS sequence"/>
</dbReference>
<evidence type="ECO:0000313" key="5">
    <source>
        <dbReference type="Proteomes" id="UP000015454"/>
    </source>
</evidence>
<organism evidence="4 5">
    <name type="scientific">Leptospira broomii serovar Hurstbridge str. 5399</name>
    <dbReference type="NCBI Taxonomy" id="1049789"/>
    <lineage>
        <taxon>Bacteria</taxon>
        <taxon>Pseudomonadati</taxon>
        <taxon>Spirochaetota</taxon>
        <taxon>Spirochaetia</taxon>
        <taxon>Leptospirales</taxon>
        <taxon>Leptospiraceae</taxon>
        <taxon>Leptospira</taxon>
    </lineage>
</organism>
<dbReference type="AlphaFoldDB" id="T0GKC6"/>
<feature type="domain" description="3-octaprenyl-4-hydroxybenzoate carboxy-lyase-like Rift-related" evidence="1">
    <location>
        <begin position="125"/>
        <end position="313"/>
    </location>
</feature>
<dbReference type="Gene3D" id="3.40.1670.10">
    <property type="entry name" value="UbiD C-terminal domain-like"/>
    <property type="match status" value="1"/>
</dbReference>
<dbReference type="GO" id="GO:0005737">
    <property type="term" value="C:cytoplasm"/>
    <property type="evidence" value="ECO:0007669"/>
    <property type="project" value="TreeGrafter"/>
</dbReference>
<evidence type="ECO:0000259" key="2">
    <source>
        <dbReference type="Pfam" id="PF20695"/>
    </source>
</evidence>
<dbReference type="InterPro" id="IPR048304">
    <property type="entry name" value="UbiD_Rift_dom"/>
</dbReference>
<dbReference type="NCBIfam" id="TIGR00148">
    <property type="entry name" value="UbiD family decarboxylase"/>
    <property type="match status" value="1"/>
</dbReference>
<dbReference type="PANTHER" id="PTHR30108">
    <property type="entry name" value="3-OCTAPRENYL-4-HYDROXYBENZOATE CARBOXY-LYASE-RELATED"/>
    <property type="match status" value="1"/>
</dbReference>
<dbReference type="InterPro" id="IPR002830">
    <property type="entry name" value="UbiD"/>
</dbReference>
<evidence type="ECO:0000259" key="1">
    <source>
        <dbReference type="Pfam" id="PF01977"/>
    </source>
</evidence>
<feature type="domain" description="3-octaprenyl-4-hydroxybenzoate carboxy-lyase-like C-terminal" evidence="3">
    <location>
        <begin position="318"/>
        <end position="440"/>
    </location>
</feature>
<reference evidence="4" key="1">
    <citation type="submission" date="2013-05" db="EMBL/GenBank/DDBJ databases">
        <authorList>
            <person name="Harkins D.M."/>
            <person name="Durkin A.S."/>
            <person name="Brinkac L.M."/>
            <person name="Haft D.H."/>
            <person name="Selengut J.D."/>
            <person name="Sanka R."/>
            <person name="DePew J."/>
            <person name="Purushe J."/>
            <person name="Hartskeerl R.A."/>
            <person name="Ahmed A."/>
            <person name="van der Linden H."/>
            <person name="Goris M.G.A."/>
            <person name="Vinetz J.M."/>
            <person name="Sutton G.G."/>
            <person name="Nierman W.C."/>
            <person name="Fouts D.E."/>
        </authorList>
    </citation>
    <scope>NUCLEOTIDE SEQUENCE [LARGE SCALE GENOMIC DNA]</scope>
    <source>
        <strain evidence="4">5399</strain>
    </source>
</reference>
<accession>T0GKC6</accession>
<name>T0GKC6_9LEPT</name>
<dbReference type="SUPFAM" id="SSF50475">
    <property type="entry name" value="FMN-binding split barrel"/>
    <property type="match status" value="1"/>
</dbReference>